<gene>
    <name evidence="2" type="ORF">SOL01_09050</name>
</gene>
<protein>
    <submittedName>
        <fullName evidence="2">Uncharacterized protein</fullName>
    </submittedName>
</protein>
<feature type="compositionally biased region" description="Basic and acidic residues" evidence="1">
    <location>
        <begin position="18"/>
        <end position="32"/>
    </location>
</feature>
<dbReference type="AlphaFoldDB" id="A0A512ABE1"/>
<evidence type="ECO:0000256" key="1">
    <source>
        <dbReference type="SAM" id="MobiDB-lite"/>
    </source>
</evidence>
<name>A0A512ABE1_STRCR</name>
<evidence type="ECO:0000313" key="2">
    <source>
        <dbReference type="EMBL" id="GEN97031.1"/>
    </source>
</evidence>
<proteinExistence type="predicted"/>
<dbReference type="Proteomes" id="UP000321868">
    <property type="component" value="Unassembled WGS sequence"/>
</dbReference>
<feature type="region of interest" description="Disordered" evidence="1">
    <location>
        <begin position="1"/>
        <end position="32"/>
    </location>
</feature>
<organism evidence="2 3">
    <name type="scientific">Streptococcus cristatus</name>
    <dbReference type="NCBI Taxonomy" id="45634"/>
    <lineage>
        <taxon>Bacteria</taxon>
        <taxon>Bacillati</taxon>
        <taxon>Bacillota</taxon>
        <taxon>Bacilli</taxon>
        <taxon>Lactobacillales</taxon>
        <taxon>Streptococcaceae</taxon>
        <taxon>Streptococcus</taxon>
    </lineage>
</organism>
<sequence>MSETKGSESVIEDEEEKESQTSRKSDNEHFHRKEDRFTRYDRDYIWGLVHDQLRQ</sequence>
<reference evidence="2 3" key="1">
    <citation type="submission" date="2019-07" db="EMBL/GenBank/DDBJ databases">
        <title>Whole genome shotgun sequence of Streptococcus oligofermentans NBRC 106105.</title>
        <authorList>
            <person name="Hosoyama A."/>
            <person name="Uohara A."/>
            <person name="Ohji S."/>
            <person name="Ichikawa N."/>
        </authorList>
    </citation>
    <scope>NUCLEOTIDE SEQUENCE [LARGE SCALE GENOMIC DNA]</scope>
    <source>
        <strain evidence="2 3">NBRC 106105</strain>
    </source>
</reference>
<comment type="caution">
    <text evidence="2">The sequence shown here is derived from an EMBL/GenBank/DDBJ whole genome shotgun (WGS) entry which is preliminary data.</text>
</comment>
<accession>A0A512ABE1</accession>
<dbReference type="EMBL" id="BJYQ01000063">
    <property type="protein sequence ID" value="GEN97031.1"/>
    <property type="molecule type" value="Genomic_DNA"/>
</dbReference>
<evidence type="ECO:0000313" key="3">
    <source>
        <dbReference type="Proteomes" id="UP000321868"/>
    </source>
</evidence>